<dbReference type="InterPro" id="IPR001296">
    <property type="entry name" value="Glyco_trans_1"/>
</dbReference>
<dbReference type="AlphaFoldDB" id="A0A2M9HG38"/>
<feature type="compositionally biased region" description="Basic and acidic residues" evidence="3">
    <location>
        <begin position="27"/>
        <end position="41"/>
    </location>
</feature>
<feature type="region of interest" description="Disordered" evidence="3">
    <location>
        <begin position="1"/>
        <end position="41"/>
    </location>
</feature>
<proteinExistence type="predicted"/>
<feature type="domain" description="Glycosyl transferase family 1" evidence="4">
    <location>
        <begin position="268"/>
        <end position="422"/>
    </location>
</feature>
<comment type="caution">
    <text evidence="6">The sequence shown here is derived from an EMBL/GenBank/DDBJ whole genome shotgun (WGS) entry which is preliminary data.</text>
</comment>
<accession>A0A2M9HG38</accession>
<dbReference type="InterPro" id="IPR050194">
    <property type="entry name" value="Glycosyltransferase_grp1"/>
</dbReference>
<keyword evidence="2" id="KW-0808">Transferase</keyword>
<evidence type="ECO:0008006" key="8">
    <source>
        <dbReference type="Google" id="ProtNLM"/>
    </source>
</evidence>
<dbReference type="SUPFAM" id="SSF53756">
    <property type="entry name" value="UDP-Glycosyltransferase/glycogen phosphorylase"/>
    <property type="match status" value="1"/>
</dbReference>
<dbReference type="OrthoDB" id="9802525at2"/>
<evidence type="ECO:0000256" key="3">
    <source>
        <dbReference type="SAM" id="MobiDB-lite"/>
    </source>
</evidence>
<name>A0A2M9HG38_9BIFI</name>
<keyword evidence="7" id="KW-1185">Reference proteome</keyword>
<dbReference type="InterPro" id="IPR028098">
    <property type="entry name" value="Glyco_trans_4-like_N"/>
</dbReference>
<dbReference type="PANTHER" id="PTHR45947">
    <property type="entry name" value="SULFOQUINOVOSYL TRANSFERASE SQD2"/>
    <property type="match status" value="1"/>
</dbReference>
<evidence type="ECO:0000259" key="4">
    <source>
        <dbReference type="Pfam" id="PF00534"/>
    </source>
</evidence>
<feature type="domain" description="Glycosyltransferase subfamily 4-like N-terminal" evidence="5">
    <location>
        <begin position="62"/>
        <end position="253"/>
    </location>
</feature>
<protein>
    <recommendedName>
        <fullName evidence="8">Glycosyl transferase</fullName>
    </recommendedName>
</protein>
<reference evidence="6 7" key="1">
    <citation type="submission" date="2017-10" db="EMBL/GenBank/DDBJ databases">
        <title>Draft genome sequences of strains TRE 1, TRE 9, TRE H and TRI 7, isolated from tamarins, belonging to four potential novel Bifidobacterium species.</title>
        <authorList>
            <person name="Mattarelli P."/>
            <person name="Modesto M."/>
            <person name="Puglisi E."/>
            <person name="Morelli L."/>
            <person name="Spezio C."/>
            <person name="Bonetti A."/>
            <person name="Sandri C."/>
        </authorList>
    </citation>
    <scope>NUCLEOTIDE SEQUENCE [LARGE SCALE GENOMIC DNA]</scope>
    <source>
        <strain evidence="7">TRI7</strain>
    </source>
</reference>
<evidence type="ECO:0000256" key="2">
    <source>
        <dbReference type="ARBA" id="ARBA00022679"/>
    </source>
</evidence>
<dbReference type="EMBL" id="PEBK01000002">
    <property type="protein sequence ID" value="PJM75756.1"/>
    <property type="molecule type" value="Genomic_DNA"/>
</dbReference>
<dbReference type="GO" id="GO:1901137">
    <property type="term" value="P:carbohydrate derivative biosynthetic process"/>
    <property type="evidence" value="ECO:0007669"/>
    <property type="project" value="UniProtKB-ARBA"/>
</dbReference>
<gene>
    <name evidence="6" type="ORF">CSQ87_02380</name>
</gene>
<dbReference type="Pfam" id="PF13439">
    <property type="entry name" value="Glyco_transf_4"/>
    <property type="match status" value="1"/>
</dbReference>
<evidence type="ECO:0000259" key="5">
    <source>
        <dbReference type="Pfam" id="PF13439"/>
    </source>
</evidence>
<dbReference type="Proteomes" id="UP000231451">
    <property type="component" value="Unassembled WGS sequence"/>
</dbReference>
<evidence type="ECO:0000313" key="7">
    <source>
        <dbReference type="Proteomes" id="UP000231451"/>
    </source>
</evidence>
<keyword evidence="1" id="KW-0328">Glycosyltransferase</keyword>
<sequence>MGGTIPLPGAFMATSPSGLSAEPEPQPELRPHNAYENPHEGTYEGRKLSVLIVSESSLEQTNGVSGSIKRILDRFAERGFEARVIAPQPAPADGTYAGFPVAEEPSWPIQHFNVAICTKTPVIQEIKDGPKPDVIHIAAPISKLGHAALIAGEELGVPTVAIYQTDVAQYARRFASQAVDGVDPRPTPHHNKWLRRIGKAAGDQAERIVADRIAQMHNLSTLTLAPTDQARKRLESFGVDPKLIRIWGRGVDSTLFNPERADTPAVRELHRRWSHDGTVPVVGYVGRLAPEKQVDRLIVLADLDVQLVVVGGGPCEEELHDRLPNAVFTGMLHGDDLADAYAALDVFVHTGAEETFGQTIQEAMATGLPVIAPDSGGPIDLVHDGESGLLFDPSDDADLHDCVARLIKERYLRARMGETGYRLVRNRTWPMMVDRLIDYYRLAIELNLAHSANR</sequence>
<evidence type="ECO:0000256" key="1">
    <source>
        <dbReference type="ARBA" id="ARBA00022676"/>
    </source>
</evidence>
<dbReference type="GO" id="GO:0016758">
    <property type="term" value="F:hexosyltransferase activity"/>
    <property type="evidence" value="ECO:0007669"/>
    <property type="project" value="TreeGrafter"/>
</dbReference>
<dbReference type="PANTHER" id="PTHR45947:SF3">
    <property type="entry name" value="SULFOQUINOVOSYL TRANSFERASE SQD2"/>
    <property type="match status" value="1"/>
</dbReference>
<dbReference type="Pfam" id="PF00534">
    <property type="entry name" value="Glycos_transf_1"/>
    <property type="match status" value="1"/>
</dbReference>
<evidence type="ECO:0000313" key="6">
    <source>
        <dbReference type="EMBL" id="PJM75756.1"/>
    </source>
</evidence>
<organism evidence="6 7">
    <name type="scientific">Bifidobacterium simiarum</name>
    <dbReference type="NCBI Taxonomy" id="2045441"/>
    <lineage>
        <taxon>Bacteria</taxon>
        <taxon>Bacillati</taxon>
        <taxon>Actinomycetota</taxon>
        <taxon>Actinomycetes</taxon>
        <taxon>Bifidobacteriales</taxon>
        <taxon>Bifidobacteriaceae</taxon>
        <taxon>Bifidobacterium</taxon>
    </lineage>
</organism>
<dbReference type="Gene3D" id="3.40.50.2000">
    <property type="entry name" value="Glycogen Phosphorylase B"/>
    <property type="match status" value="2"/>
</dbReference>
<dbReference type="CDD" id="cd03814">
    <property type="entry name" value="GT4-like"/>
    <property type="match status" value="1"/>
</dbReference>